<organism evidence="1 2">
    <name type="scientific">Falsochrobactrum shanghaiense</name>
    <dbReference type="NCBI Taxonomy" id="2201899"/>
    <lineage>
        <taxon>Bacteria</taxon>
        <taxon>Pseudomonadati</taxon>
        <taxon>Pseudomonadota</taxon>
        <taxon>Alphaproteobacteria</taxon>
        <taxon>Hyphomicrobiales</taxon>
        <taxon>Brucellaceae</taxon>
        <taxon>Falsochrobactrum</taxon>
    </lineage>
</organism>
<keyword evidence="2" id="KW-1185">Reference proteome</keyword>
<dbReference type="EMBL" id="QGDB01000021">
    <property type="protein sequence ID" value="PWL16222.1"/>
    <property type="molecule type" value="Genomic_DNA"/>
</dbReference>
<proteinExistence type="predicted"/>
<dbReference type="RefSeq" id="WP_109708143.1">
    <property type="nucleotide sequence ID" value="NZ_QGDB01000021.1"/>
</dbReference>
<dbReference type="AlphaFoldDB" id="A0A316J2T3"/>
<dbReference type="Proteomes" id="UP000245865">
    <property type="component" value="Unassembled WGS sequence"/>
</dbReference>
<evidence type="ECO:0000313" key="1">
    <source>
        <dbReference type="EMBL" id="PWL16222.1"/>
    </source>
</evidence>
<evidence type="ECO:0000313" key="2">
    <source>
        <dbReference type="Proteomes" id="UP000245865"/>
    </source>
</evidence>
<sequence>MKGYDLEGWAFAGAHQSSFTMLLNRLIDMNNDGFLERAKWIHVLDVSKLTNAYLFTTFLRCICNIGLHLKQLYGHGRTDPLQRQWWLFGQASVLVDCR</sequence>
<accession>A0A316J2T3</accession>
<name>A0A316J2T3_9HYPH</name>
<gene>
    <name evidence="1" type="ORF">DKP76_18625</name>
</gene>
<comment type="caution">
    <text evidence="1">The sequence shown here is derived from an EMBL/GenBank/DDBJ whole genome shotgun (WGS) entry which is preliminary data.</text>
</comment>
<protein>
    <submittedName>
        <fullName evidence="1">Uncharacterized protein</fullName>
    </submittedName>
</protein>
<dbReference type="OrthoDB" id="7790774at2"/>
<reference evidence="1 2" key="1">
    <citation type="submission" date="2018-05" db="EMBL/GenBank/DDBJ databases">
        <title>Comparative genomic sequence analysis between strain HN4 and CCM 8460T (Falsochrobactrum ovis) will provide more evidence to prove that HN4 is a new species of Falsochrobactrum.</title>
        <authorList>
            <person name="Lyu W."/>
            <person name="Sun L."/>
            <person name="Yao L."/>
        </authorList>
    </citation>
    <scope>NUCLEOTIDE SEQUENCE [LARGE SCALE GENOMIC DNA]</scope>
    <source>
        <strain evidence="1 2">HN4</strain>
    </source>
</reference>